<dbReference type="PANTHER" id="PTHR30372">
    <property type="entry name" value="LIPID-A-DISACCHARIDE SYNTHASE"/>
    <property type="match status" value="1"/>
</dbReference>
<sequence length="390" mass="42800">MADRVLKIAIVAGEESGDLLGADIVRSLRQITGREVRLVGLGGRHLGELGLVSPFDAGEIALMGFSAVLRDLPRLIRRIGQLAKTIAEEKPDCLVTIDSPDFSLRVARKVRAANPSIPIIHYVCPSVWAWRPGRAVAMKPYVDHILCILPFEVKELDRLGGPPGTYVGHRLTHDVGVLAAQKAQALPRDLAQDRIKTLLVLPGSRRGEVRRLIEPFGETVSMLRARGHRLRLQLPTVPHVADLVKSSVNRWDEKPEIIVDPQRKWQAFGKADAALIASGTVSLELALAGVPMVSSYRLDPIARAVAPYLVSVWSALLPNLISDRALIPEFYNEYVKANNLARQLEALFADSGMRAWQKDGFAEIARRMATDKPSGEIAAGVVLRHIKKAP</sequence>
<evidence type="ECO:0000256" key="7">
    <source>
        <dbReference type="ARBA" id="ARBA00022676"/>
    </source>
</evidence>
<evidence type="ECO:0000256" key="8">
    <source>
        <dbReference type="ARBA" id="ARBA00022679"/>
    </source>
</evidence>
<evidence type="ECO:0000256" key="4">
    <source>
        <dbReference type="ARBA" id="ARBA00020902"/>
    </source>
</evidence>
<evidence type="ECO:0000313" key="12">
    <source>
        <dbReference type="EMBL" id="OBP79658.1"/>
    </source>
</evidence>
<evidence type="ECO:0000256" key="3">
    <source>
        <dbReference type="ARBA" id="ARBA00012687"/>
    </source>
</evidence>
<dbReference type="SUPFAM" id="SSF53756">
    <property type="entry name" value="UDP-Glycosyltransferase/glycogen phosphorylase"/>
    <property type="match status" value="1"/>
</dbReference>
<dbReference type="EMBL" id="LZTJ01000003">
    <property type="protein sequence ID" value="OBP79658.1"/>
    <property type="molecule type" value="Genomic_DNA"/>
</dbReference>
<dbReference type="GeneID" id="66683994"/>
<dbReference type="GO" id="GO:0016020">
    <property type="term" value="C:membrane"/>
    <property type="evidence" value="ECO:0007669"/>
    <property type="project" value="GOC"/>
</dbReference>
<dbReference type="AlphaFoldDB" id="A0A1A5HY29"/>
<evidence type="ECO:0000313" key="13">
    <source>
        <dbReference type="Proteomes" id="UP000093748"/>
    </source>
</evidence>
<evidence type="ECO:0000256" key="1">
    <source>
        <dbReference type="ARBA" id="ARBA00002056"/>
    </source>
</evidence>
<evidence type="ECO:0000256" key="6">
    <source>
        <dbReference type="ARBA" id="ARBA00022556"/>
    </source>
</evidence>
<evidence type="ECO:0000256" key="2">
    <source>
        <dbReference type="ARBA" id="ARBA00007868"/>
    </source>
</evidence>
<keyword evidence="5" id="KW-0444">Lipid biosynthesis</keyword>
<proteinExistence type="inferred from homology"/>
<evidence type="ECO:0000256" key="5">
    <source>
        <dbReference type="ARBA" id="ARBA00022516"/>
    </source>
</evidence>
<dbReference type="NCBIfam" id="TIGR00215">
    <property type="entry name" value="lpxB"/>
    <property type="match status" value="1"/>
</dbReference>
<reference evidence="13" key="1">
    <citation type="submission" date="2016-06" db="EMBL/GenBank/DDBJ databases">
        <title>NZP2037 Pacbio-Illumina hybrid assembly.</title>
        <authorList>
            <person name="Ramsay J.P."/>
        </authorList>
    </citation>
    <scope>NUCLEOTIDE SEQUENCE [LARGE SCALE GENOMIC DNA]</scope>
    <source>
        <strain evidence="13">R7ANS::ICEMlSym2042</strain>
    </source>
</reference>
<evidence type="ECO:0000256" key="11">
    <source>
        <dbReference type="NCBIfam" id="TIGR00215"/>
    </source>
</evidence>
<dbReference type="EC" id="2.4.1.182" evidence="3 11"/>
<dbReference type="Pfam" id="PF02684">
    <property type="entry name" value="LpxB"/>
    <property type="match status" value="1"/>
</dbReference>
<name>A0A1A5HY29_RHILI</name>
<comment type="function">
    <text evidence="1">Condensation of UDP-2,3-diacylglucosamine and 2,3-diacylglucosamine-1-phosphate to form lipid A disaccharide, a precursor of lipid A, a phosphorylated glycolipid that anchors the lipopolysaccharide to the outer membrane of the cell.</text>
</comment>
<dbReference type="GO" id="GO:0005543">
    <property type="term" value="F:phospholipid binding"/>
    <property type="evidence" value="ECO:0007669"/>
    <property type="project" value="TreeGrafter"/>
</dbReference>
<evidence type="ECO:0000256" key="10">
    <source>
        <dbReference type="ARBA" id="ARBA00048975"/>
    </source>
</evidence>
<dbReference type="GO" id="GO:0009245">
    <property type="term" value="P:lipid A biosynthetic process"/>
    <property type="evidence" value="ECO:0007669"/>
    <property type="project" value="UniProtKB-UniRule"/>
</dbReference>
<dbReference type="Proteomes" id="UP000093748">
    <property type="component" value="Unassembled WGS sequence"/>
</dbReference>
<comment type="catalytic activity">
    <reaction evidence="10">
        <text>a lipid X + a UDP-2-N,3-O-bis[(3R)-3-hydroxyacyl]-alpha-D-glucosamine = a lipid A disaccharide + UDP + H(+)</text>
        <dbReference type="Rhea" id="RHEA:67828"/>
        <dbReference type="ChEBI" id="CHEBI:15378"/>
        <dbReference type="ChEBI" id="CHEBI:58223"/>
        <dbReference type="ChEBI" id="CHEBI:137748"/>
        <dbReference type="ChEBI" id="CHEBI:176338"/>
        <dbReference type="ChEBI" id="CHEBI:176343"/>
        <dbReference type="EC" id="2.4.1.182"/>
    </reaction>
</comment>
<accession>A0A1A5HY29</accession>
<evidence type="ECO:0000256" key="9">
    <source>
        <dbReference type="ARBA" id="ARBA00023098"/>
    </source>
</evidence>
<keyword evidence="8" id="KW-0808">Transferase</keyword>
<dbReference type="GO" id="GO:0008915">
    <property type="term" value="F:lipid-A-disaccharide synthase activity"/>
    <property type="evidence" value="ECO:0007669"/>
    <property type="project" value="UniProtKB-UniRule"/>
</dbReference>
<keyword evidence="6" id="KW-0441">Lipid A biosynthesis</keyword>
<keyword evidence="9" id="KW-0443">Lipid metabolism</keyword>
<protein>
    <recommendedName>
        <fullName evidence="4 11">Lipid-A-disaccharide synthase</fullName>
        <ecNumber evidence="3 11">2.4.1.182</ecNumber>
    </recommendedName>
</protein>
<comment type="similarity">
    <text evidence="2">Belongs to the LpxB family.</text>
</comment>
<dbReference type="OrthoDB" id="9801642at2"/>
<keyword evidence="7" id="KW-0328">Glycosyltransferase</keyword>
<organism evidence="12 13">
    <name type="scientific">Rhizobium loti</name>
    <name type="common">Mesorhizobium loti</name>
    <dbReference type="NCBI Taxonomy" id="381"/>
    <lineage>
        <taxon>Bacteria</taxon>
        <taxon>Pseudomonadati</taxon>
        <taxon>Pseudomonadota</taxon>
        <taxon>Alphaproteobacteria</taxon>
        <taxon>Hyphomicrobiales</taxon>
        <taxon>Phyllobacteriaceae</taxon>
        <taxon>Mesorhizobium</taxon>
    </lineage>
</organism>
<dbReference type="RefSeq" id="WP_010909540.1">
    <property type="nucleotide sequence ID" value="NZ_LZTH01000044.1"/>
</dbReference>
<comment type="caution">
    <text evidence="12">The sequence shown here is derived from an EMBL/GenBank/DDBJ whole genome shotgun (WGS) entry which is preliminary data.</text>
</comment>
<gene>
    <name evidence="12" type="ORF">BAE39_28240</name>
</gene>
<dbReference type="InterPro" id="IPR003835">
    <property type="entry name" value="Glyco_trans_19"/>
</dbReference>
<dbReference type="PANTHER" id="PTHR30372:SF4">
    <property type="entry name" value="LIPID-A-DISACCHARIDE SYNTHASE, MITOCHONDRIAL-RELATED"/>
    <property type="match status" value="1"/>
</dbReference>